<evidence type="ECO:0000313" key="11">
    <source>
        <dbReference type="Proteomes" id="UP000186879"/>
    </source>
</evidence>
<dbReference type="Pfam" id="PF13238">
    <property type="entry name" value="AAA_18"/>
    <property type="match status" value="1"/>
</dbReference>
<evidence type="ECO:0000256" key="6">
    <source>
        <dbReference type="ARBA" id="ARBA00022840"/>
    </source>
</evidence>
<dbReference type="GO" id="GO:0006364">
    <property type="term" value="P:rRNA processing"/>
    <property type="evidence" value="ECO:0007669"/>
    <property type="project" value="UniProtKB-KW"/>
</dbReference>
<evidence type="ECO:0000313" key="13">
    <source>
        <dbReference type="Proteomes" id="UP000267921"/>
    </source>
</evidence>
<accession>A0A1L3Q2Q4</accession>
<feature type="region of interest" description="LID" evidence="7">
    <location>
        <begin position="102"/>
        <end position="112"/>
    </location>
</feature>
<dbReference type="GeneID" id="30583337"/>
<reference evidence="8 11" key="1">
    <citation type="submission" date="2016-10" db="EMBL/GenBank/DDBJ databases">
        <title>Methanohalophilus halophilus.</title>
        <authorList>
            <person name="L'haridon S."/>
        </authorList>
    </citation>
    <scope>NUCLEOTIDE SEQUENCE [LARGE SCALE GENOMIC DNA]</scope>
    <source>
        <strain evidence="8 11">Z-7982</strain>
    </source>
</reference>
<feature type="binding site" evidence="7">
    <location>
        <position position="13"/>
    </location>
    <ligand>
        <name>ATP</name>
        <dbReference type="ChEBI" id="CHEBI:30616"/>
    </ligand>
</feature>
<evidence type="ECO:0000256" key="5">
    <source>
        <dbReference type="ARBA" id="ARBA00022777"/>
    </source>
</evidence>
<dbReference type="RefSeq" id="WP_072561549.1">
    <property type="nucleotide sequence ID" value="NZ_CP017921.1"/>
</dbReference>
<keyword evidence="3 7" id="KW-0808">Transferase</keyword>
<dbReference type="STRING" id="2177.BHR79_06185"/>
<dbReference type="Proteomes" id="UP000198669">
    <property type="component" value="Unassembled WGS sequence"/>
</dbReference>
<evidence type="ECO:0000313" key="12">
    <source>
        <dbReference type="Proteomes" id="UP000198669"/>
    </source>
</evidence>
<dbReference type="EMBL" id="CP017921">
    <property type="protein sequence ID" value="APH39113.1"/>
    <property type="molecule type" value="Genomic_DNA"/>
</dbReference>
<evidence type="ECO:0000313" key="10">
    <source>
        <dbReference type="EMBL" id="SDW58906.1"/>
    </source>
</evidence>
<dbReference type="EMBL" id="FNMU01000003">
    <property type="protein sequence ID" value="SDW58906.1"/>
    <property type="molecule type" value="Genomic_DNA"/>
</dbReference>
<evidence type="ECO:0000256" key="2">
    <source>
        <dbReference type="ARBA" id="ARBA00022552"/>
    </source>
</evidence>
<dbReference type="GO" id="GO:0042274">
    <property type="term" value="P:ribosomal small subunit biogenesis"/>
    <property type="evidence" value="ECO:0007669"/>
    <property type="project" value="UniProtKB-UniRule"/>
</dbReference>
<dbReference type="SUPFAM" id="SSF52540">
    <property type="entry name" value="P-loop containing nucleoside triphosphate hydrolases"/>
    <property type="match status" value="1"/>
</dbReference>
<dbReference type="PANTHER" id="PTHR12595:SF0">
    <property type="entry name" value="ADENYLATE KINASE ISOENZYME 6"/>
    <property type="match status" value="1"/>
</dbReference>
<dbReference type="Gene3D" id="3.40.50.300">
    <property type="entry name" value="P-loop containing nucleotide triphosphate hydrolases"/>
    <property type="match status" value="1"/>
</dbReference>
<evidence type="ECO:0000313" key="8">
    <source>
        <dbReference type="EMBL" id="APH39113.1"/>
    </source>
</evidence>
<keyword evidence="4 7" id="KW-0547">Nucleotide-binding</keyword>
<dbReference type="GO" id="GO:0016887">
    <property type="term" value="F:ATP hydrolysis activity"/>
    <property type="evidence" value="ECO:0007669"/>
    <property type="project" value="InterPro"/>
</dbReference>
<sequence>MFIALTGTPGCGKTSVSGLLENEFGYRVVHLNELIKSENLFIEEDKQRDCVVTDLDVVQKRLSPIEEFENPVIIDSHMAHLIADISIVLRTAPGELKKRLEKRGYKPAKVDENIEAECLDVILVESVENCEMVFEVDTTGRSMSEVAEDVREIIDSISPGHPPLDKFKPGAFDWSGEIF</sequence>
<keyword evidence="5 7" id="KW-0418">Kinase</keyword>
<evidence type="ECO:0000313" key="9">
    <source>
        <dbReference type="EMBL" id="RNI09832.1"/>
    </source>
</evidence>
<keyword evidence="1 7" id="KW-0690">Ribosome biogenesis</keyword>
<evidence type="ECO:0000256" key="1">
    <source>
        <dbReference type="ARBA" id="ARBA00022517"/>
    </source>
</evidence>
<comment type="catalytic activity">
    <reaction evidence="7">
        <text>ATP + H2O = ADP + phosphate + H(+)</text>
        <dbReference type="Rhea" id="RHEA:13065"/>
        <dbReference type="ChEBI" id="CHEBI:15377"/>
        <dbReference type="ChEBI" id="CHEBI:15378"/>
        <dbReference type="ChEBI" id="CHEBI:30616"/>
        <dbReference type="ChEBI" id="CHEBI:43474"/>
        <dbReference type="ChEBI" id="CHEBI:456216"/>
    </reaction>
</comment>
<dbReference type="Proteomes" id="UP000267921">
    <property type="component" value="Unassembled WGS sequence"/>
</dbReference>
<dbReference type="HAMAP" id="MF_00039">
    <property type="entry name" value="Adenylate_kinase_AK6"/>
    <property type="match status" value="1"/>
</dbReference>
<organism evidence="8 11">
    <name type="scientific">Methanohalophilus halophilus</name>
    <dbReference type="NCBI Taxonomy" id="2177"/>
    <lineage>
        <taxon>Archaea</taxon>
        <taxon>Methanobacteriati</taxon>
        <taxon>Methanobacteriota</taxon>
        <taxon>Stenosarchaea group</taxon>
        <taxon>Methanomicrobia</taxon>
        <taxon>Methanosarcinales</taxon>
        <taxon>Methanosarcinaceae</taxon>
        <taxon>Methanohalophilus</taxon>
    </lineage>
</organism>
<dbReference type="Proteomes" id="UP000186879">
    <property type="component" value="Chromosome"/>
</dbReference>
<comment type="function">
    <text evidence="7">Broad-specificity nucleoside monophosphate (NMP) kinase that catalyzes the reversible transfer of the terminal phosphate group between nucleoside triphosphates and monophosphates. Has also ATPase activity. Involved in the late maturation steps of the 30S ribosomal particles, specifically 16S rRNA maturation. While NMP activity is not required for ribosome maturation, ATPase activity is. Associates transiently with small ribosomal subunit protein uS11. ATP hydrolysis breaks the interaction with uS11. May temporarily remove uS11 from the ribosome to enable a conformational change of the ribosomal RNA that is needed for the final maturation step of the small ribosomal subunit.</text>
</comment>
<protein>
    <recommendedName>
        <fullName evidence="7">Putative adenylate kinase</fullName>
        <shortName evidence="7">AK</shortName>
        <ecNumber evidence="7">2.7.4.3</ecNumber>
    </recommendedName>
    <alternativeName>
        <fullName evidence="7">ATP-AMP transphosphorylase</fullName>
    </alternativeName>
</protein>
<name>A0A1L3Q2Q4_9EURY</name>
<feature type="binding site" evidence="7">
    <location>
        <position position="14"/>
    </location>
    <ligand>
        <name>ATP</name>
        <dbReference type="ChEBI" id="CHEBI:30616"/>
    </ligand>
</feature>
<feature type="binding site" evidence="7">
    <location>
        <position position="15"/>
    </location>
    <ligand>
        <name>ATP</name>
        <dbReference type="ChEBI" id="CHEBI:30616"/>
    </ligand>
</feature>
<feature type="binding site" evidence="7">
    <location>
        <position position="12"/>
    </location>
    <ligand>
        <name>ATP</name>
        <dbReference type="ChEBI" id="CHEBI:30616"/>
    </ligand>
</feature>
<dbReference type="InterPro" id="IPR027417">
    <property type="entry name" value="P-loop_NTPase"/>
</dbReference>
<feature type="binding site" evidence="7">
    <location>
        <position position="103"/>
    </location>
    <ligand>
        <name>ATP</name>
        <dbReference type="ChEBI" id="CHEBI:30616"/>
    </ligand>
</feature>
<dbReference type="GO" id="GO:0004017">
    <property type="term" value="F:AMP kinase activity"/>
    <property type="evidence" value="ECO:0007669"/>
    <property type="project" value="UniProtKB-UniRule"/>
</dbReference>
<comment type="catalytic activity">
    <reaction evidence="7">
        <text>AMP + ATP = 2 ADP</text>
        <dbReference type="Rhea" id="RHEA:12973"/>
        <dbReference type="ChEBI" id="CHEBI:30616"/>
        <dbReference type="ChEBI" id="CHEBI:456215"/>
        <dbReference type="ChEBI" id="CHEBI:456216"/>
        <dbReference type="EC" id="2.7.4.3"/>
    </reaction>
</comment>
<dbReference type="OrthoDB" id="8730at2157"/>
<dbReference type="AlphaFoldDB" id="A0A1L3Q2Q4"/>
<dbReference type="PANTHER" id="PTHR12595">
    <property type="entry name" value="POS9-ACTIVATING FACTOR FAP7-RELATED"/>
    <property type="match status" value="1"/>
</dbReference>
<feature type="binding site" evidence="7">
    <location>
        <position position="10"/>
    </location>
    <ligand>
        <name>ATP</name>
        <dbReference type="ChEBI" id="CHEBI:30616"/>
    </ligand>
</feature>
<gene>
    <name evidence="8" type="ORF">BHR79_06185</name>
    <name evidence="9" type="ORF">EFE40_04070</name>
    <name evidence="10" type="ORF">SAMN04515625_1274</name>
</gene>
<reference evidence="10 12" key="2">
    <citation type="submission" date="2016-10" db="EMBL/GenBank/DDBJ databases">
        <authorList>
            <person name="de Groot N.N."/>
        </authorList>
    </citation>
    <scope>NUCLEOTIDE SEQUENCE [LARGE SCALE GENOMIC DNA]</scope>
    <source>
        <strain evidence="10 12">Z-7982</strain>
    </source>
</reference>
<reference evidence="9 13" key="3">
    <citation type="submission" date="2018-10" db="EMBL/GenBank/DDBJ databases">
        <title>Cultivation of a novel Methanohalophilus strain from Kebrit Deep of the Red Sea and a genomic comparison of members of the genus Methanohalophilus.</title>
        <authorList>
            <person name="Guan Y."/>
            <person name="Ngugi D.K."/>
            <person name="Stingl U."/>
        </authorList>
    </citation>
    <scope>NUCLEOTIDE SEQUENCE [LARGE SCALE GENOMIC DNA]</scope>
    <source>
        <strain evidence="9 13">DSM 3094</strain>
    </source>
</reference>
<keyword evidence="2 7" id="KW-0698">rRNA processing</keyword>
<comment type="caution">
    <text evidence="7">Lacks conserved residue(s) required for the propagation of feature annotation.</text>
</comment>
<evidence type="ECO:0000256" key="4">
    <source>
        <dbReference type="ARBA" id="ARBA00022741"/>
    </source>
</evidence>
<comment type="similarity">
    <text evidence="7">Belongs to the adenylate kinase family. AK6 subfamily.</text>
</comment>
<evidence type="ECO:0000256" key="7">
    <source>
        <dbReference type="HAMAP-Rule" id="MF_00039"/>
    </source>
</evidence>
<dbReference type="InterPro" id="IPR020618">
    <property type="entry name" value="Adenyl_kinase_AK6"/>
</dbReference>
<dbReference type="EC" id="2.7.4.3" evidence="7"/>
<proteinExistence type="inferred from homology"/>
<dbReference type="EMBL" id="RJJG01000003">
    <property type="protein sequence ID" value="RNI09832.1"/>
    <property type="molecule type" value="Genomic_DNA"/>
</dbReference>
<dbReference type="GO" id="GO:0005524">
    <property type="term" value="F:ATP binding"/>
    <property type="evidence" value="ECO:0007669"/>
    <property type="project" value="UniProtKB-UniRule"/>
</dbReference>
<comment type="subunit">
    <text evidence="7">Interacts with uS11. Not a structural component of 40S pre-ribosomes, but transiently interacts with them by binding to uS11.</text>
</comment>
<evidence type="ECO:0000256" key="3">
    <source>
        <dbReference type="ARBA" id="ARBA00022679"/>
    </source>
</evidence>
<keyword evidence="11" id="KW-1185">Reference proteome</keyword>
<keyword evidence="6 7" id="KW-0067">ATP-binding</keyword>
<dbReference type="KEGG" id="mhaz:BHR79_06185"/>